<accession>A0ABQ8T9D7</accession>
<evidence type="ECO:0000313" key="2">
    <source>
        <dbReference type="EMBL" id="KAJ4442492.1"/>
    </source>
</evidence>
<feature type="compositionally biased region" description="Polar residues" evidence="1">
    <location>
        <begin position="156"/>
        <end position="169"/>
    </location>
</feature>
<name>A0ABQ8T9D7_PERAM</name>
<dbReference type="EMBL" id="JAJSOF020000013">
    <property type="protein sequence ID" value="KAJ4442492.1"/>
    <property type="molecule type" value="Genomic_DNA"/>
</dbReference>
<gene>
    <name evidence="2" type="ORF">ANN_04078</name>
</gene>
<evidence type="ECO:0000313" key="3">
    <source>
        <dbReference type="Proteomes" id="UP001148838"/>
    </source>
</evidence>
<organism evidence="2 3">
    <name type="scientific">Periplaneta americana</name>
    <name type="common">American cockroach</name>
    <name type="synonym">Blatta americana</name>
    <dbReference type="NCBI Taxonomy" id="6978"/>
    <lineage>
        <taxon>Eukaryota</taxon>
        <taxon>Metazoa</taxon>
        <taxon>Ecdysozoa</taxon>
        <taxon>Arthropoda</taxon>
        <taxon>Hexapoda</taxon>
        <taxon>Insecta</taxon>
        <taxon>Pterygota</taxon>
        <taxon>Neoptera</taxon>
        <taxon>Polyneoptera</taxon>
        <taxon>Dictyoptera</taxon>
        <taxon>Blattodea</taxon>
        <taxon>Blattoidea</taxon>
        <taxon>Blattidae</taxon>
        <taxon>Blattinae</taxon>
        <taxon>Periplaneta</taxon>
    </lineage>
</organism>
<dbReference type="Proteomes" id="UP001148838">
    <property type="component" value="Unassembled WGS sequence"/>
</dbReference>
<sequence length="169" mass="18882">MLAYNKLNYLKMYAILQVANRSRFYLTTTTTTTTTTATTITSVCMWGTLFLLQKDPPSRNTIKTWKQHFLATGSVVKLHGGGNVRVSEERVAAVRQAYERSPRKSVRQAGRELQMPKSTEEFVHPSLTGRPSFLGSTGKIPSTTNESEPRARNLTPLESRSASETRTTP</sequence>
<reference evidence="2 3" key="1">
    <citation type="journal article" date="2022" name="Allergy">
        <title>Genome assembly and annotation of Periplaneta americana reveal a comprehensive cockroach allergen profile.</title>
        <authorList>
            <person name="Wang L."/>
            <person name="Xiong Q."/>
            <person name="Saelim N."/>
            <person name="Wang L."/>
            <person name="Nong W."/>
            <person name="Wan A.T."/>
            <person name="Shi M."/>
            <person name="Liu X."/>
            <person name="Cao Q."/>
            <person name="Hui J.H.L."/>
            <person name="Sookrung N."/>
            <person name="Leung T.F."/>
            <person name="Tungtrongchitr A."/>
            <person name="Tsui S.K.W."/>
        </authorList>
    </citation>
    <scope>NUCLEOTIDE SEQUENCE [LARGE SCALE GENOMIC DNA]</scope>
    <source>
        <strain evidence="2">PWHHKU_190912</strain>
    </source>
</reference>
<proteinExistence type="predicted"/>
<protein>
    <submittedName>
        <fullName evidence="2">Uncharacterized protein</fullName>
    </submittedName>
</protein>
<comment type="caution">
    <text evidence="2">The sequence shown here is derived from an EMBL/GenBank/DDBJ whole genome shotgun (WGS) entry which is preliminary data.</text>
</comment>
<evidence type="ECO:0000256" key="1">
    <source>
        <dbReference type="SAM" id="MobiDB-lite"/>
    </source>
</evidence>
<keyword evidence="3" id="KW-1185">Reference proteome</keyword>
<feature type="region of interest" description="Disordered" evidence="1">
    <location>
        <begin position="97"/>
        <end position="169"/>
    </location>
</feature>